<gene>
    <name evidence="2" type="ORF">ABW02_21965</name>
</gene>
<dbReference type="PATRIC" id="fig|1397.4.peg.3515"/>
<feature type="transmembrane region" description="Helical" evidence="1">
    <location>
        <begin position="69"/>
        <end position="93"/>
    </location>
</feature>
<feature type="transmembrane region" description="Helical" evidence="1">
    <location>
        <begin position="230"/>
        <end position="251"/>
    </location>
</feature>
<comment type="caution">
    <text evidence="2">The sequence shown here is derived from an EMBL/GenBank/DDBJ whole genome shotgun (WGS) entry which is preliminary data.</text>
</comment>
<reference evidence="2 3" key="1">
    <citation type="submission" date="2015-05" db="EMBL/GenBank/DDBJ databases">
        <title>Whole genome sequence and identification of bacterial endophytes from Costus igneus.</title>
        <authorList>
            <person name="Lee Y.P."/>
            <person name="Gan H.M."/>
            <person name="Eng W."/>
            <person name="Wheatley M.S."/>
            <person name="Caraballo A."/>
            <person name="Polter S."/>
            <person name="Savka M.A."/>
            <person name="Hudson A.O."/>
        </authorList>
    </citation>
    <scope>NUCLEOTIDE SEQUENCE [LARGE SCALE GENOMIC DNA]</scope>
    <source>
        <strain evidence="2 3">RIT379</strain>
    </source>
</reference>
<feature type="transmembrane region" description="Helical" evidence="1">
    <location>
        <begin position="332"/>
        <end position="355"/>
    </location>
</feature>
<protein>
    <submittedName>
        <fullName evidence="2">Gluconate:proton symporter</fullName>
    </submittedName>
</protein>
<feature type="transmembrane region" description="Helical" evidence="1">
    <location>
        <begin position="31"/>
        <end position="57"/>
    </location>
</feature>
<feature type="transmembrane region" description="Helical" evidence="1">
    <location>
        <begin position="410"/>
        <end position="432"/>
    </location>
</feature>
<keyword evidence="3" id="KW-1185">Reference proteome</keyword>
<dbReference type="PANTHER" id="PTHR30354:SF23">
    <property type="entry name" value="GNTP FAMILY PERMEASE"/>
    <property type="match status" value="1"/>
</dbReference>
<evidence type="ECO:0000313" key="2">
    <source>
        <dbReference type="EMBL" id="KLV22030.1"/>
    </source>
</evidence>
<dbReference type="OrthoDB" id="2136698at2"/>
<dbReference type="PRINTS" id="PR00173">
    <property type="entry name" value="EDTRNSPORT"/>
</dbReference>
<dbReference type="GO" id="GO:0015128">
    <property type="term" value="F:gluconate transmembrane transporter activity"/>
    <property type="evidence" value="ECO:0007669"/>
    <property type="project" value="InterPro"/>
</dbReference>
<dbReference type="PANTHER" id="PTHR30354">
    <property type="entry name" value="GNT FAMILY GLUCONATE TRANSPORTER"/>
    <property type="match status" value="1"/>
</dbReference>
<feature type="transmembrane region" description="Helical" evidence="1">
    <location>
        <begin position="7"/>
        <end position="25"/>
    </location>
</feature>
<dbReference type="AlphaFoldDB" id="A0A0J1KZ37"/>
<feature type="transmembrane region" description="Helical" evidence="1">
    <location>
        <begin position="289"/>
        <end position="312"/>
    </location>
</feature>
<dbReference type="InterPro" id="IPR003474">
    <property type="entry name" value="Glcn_transporter"/>
</dbReference>
<proteinExistence type="predicted"/>
<sequence length="433" mass="44028">MAAGLEISWIGALCGLALAIILILFKLSPTYSLILGAIVGAFIGGANFSETITILVSGTQSVQGTVIRIIAAGVFAGVMMESGAAETIAKFIVDKLGGTKAMLSLALATMIITAVGVFIPVAVLIVAPIALSVAKKMGYSKIAVLVALSGGGKAGNIISPNPNTIAAAGGFELHVNQVMIGGLIPAIFGVIVTVFLASLIKYKGTKVTDQEAEELENANVSNLPALSKALITPIIAIVLLMISPIGALLGIDVLTKLNIDSLFILPFAAVVGTLALGKKEKLLDYCTAGLNRMTPTILIIIGAGAIGGLITASDLPSQVVALVESSGISGTFLAPIAGTLMAAATASTSTGVILATGSFSEAILNTGVAPIAAAVMTHTGATVIDHLPHGTYFHVTRNAMNMSMADRMKVAGYESIVGLTMTIVAIILYGFIL</sequence>
<dbReference type="Proteomes" id="UP000036045">
    <property type="component" value="Unassembled WGS sequence"/>
</dbReference>
<dbReference type="RefSeq" id="WP_047944422.1">
    <property type="nucleotide sequence ID" value="NZ_CP053989.1"/>
</dbReference>
<feature type="transmembrane region" description="Helical" evidence="1">
    <location>
        <begin position="105"/>
        <end position="131"/>
    </location>
</feature>
<organism evidence="2 3">
    <name type="scientific">Niallia circulans</name>
    <name type="common">Bacillus circulans</name>
    <dbReference type="NCBI Taxonomy" id="1397"/>
    <lineage>
        <taxon>Bacteria</taxon>
        <taxon>Bacillati</taxon>
        <taxon>Bacillota</taxon>
        <taxon>Bacilli</taxon>
        <taxon>Bacillales</taxon>
        <taxon>Bacillaceae</taxon>
        <taxon>Niallia</taxon>
    </lineage>
</organism>
<keyword evidence="1" id="KW-0472">Membrane</keyword>
<name>A0A0J1KZ37_NIACI</name>
<evidence type="ECO:0000256" key="1">
    <source>
        <dbReference type="SAM" id="Phobius"/>
    </source>
</evidence>
<dbReference type="EMBL" id="LDPH01000033">
    <property type="protein sequence ID" value="KLV22030.1"/>
    <property type="molecule type" value="Genomic_DNA"/>
</dbReference>
<feature type="transmembrane region" description="Helical" evidence="1">
    <location>
        <begin position="257"/>
        <end position="277"/>
    </location>
</feature>
<accession>A0A0J1KZ37</accession>
<evidence type="ECO:0000313" key="3">
    <source>
        <dbReference type="Proteomes" id="UP000036045"/>
    </source>
</evidence>
<dbReference type="Pfam" id="PF02447">
    <property type="entry name" value="GntP_permease"/>
    <property type="match status" value="1"/>
</dbReference>
<dbReference type="GeneID" id="56351422"/>
<keyword evidence="1" id="KW-0812">Transmembrane</keyword>
<dbReference type="GO" id="GO:0005886">
    <property type="term" value="C:plasma membrane"/>
    <property type="evidence" value="ECO:0007669"/>
    <property type="project" value="TreeGrafter"/>
</dbReference>
<keyword evidence="1" id="KW-1133">Transmembrane helix</keyword>
<feature type="transmembrane region" description="Helical" evidence="1">
    <location>
        <begin position="178"/>
        <end position="200"/>
    </location>
</feature>